<gene>
    <name evidence="3 4" type="primary">jcadb</name>
</gene>
<dbReference type="PANTHER" id="PTHR34757">
    <property type="entry name" value="JUNCTIONAL PROTEIN ASSOCIATED WITH CORONARY ARTERY DISEASE"/>
    <property type="match status" value="1"/>
</dbReference>
<feature type="compositionally biased region" description="Low complexity" evidence="1">
    <location>
        <begin position="1075"/>
        <end position="1100"/>
    </location>
</feature>
<feature type="region of interest" description="Disordered" evidence="1">
    <location>
        <begin position="1740"/>
        <end position="1817"/>
    </location>
</feature>
<proteinExistence type="predicted"/>
<feature type="compositionally biased region" description="Polar residues" evidence="1">
    <location>
        <begin position="1378"/>
        <end position="1388"/>
    </location>
</feature>
<feature type="compositionally biased region" description="Basic and acidic residues" evidence="1">
    <location>
        <begin position="875"/>
        <end position="891"/>
    </location>
</feature>
<feature type="compositionally biased region" description="Basic and acidic residues" evidence="1">
    <location>
        <begin position="1744"/>
        <end position="1756"/>
    </location>
</feature>
<feature type="region of interest" description="Disordered" evidence="1">
    <location>
        <begin position="1366"/>
        <end position="1406"/>
    </location>
</feature>
<feature type="compositionally biased region" description="Polar residues" evidence="1">
    <location>
        <begin position="288"/>
        <end position="305"/>
    </location>
</feature>
<feature type="region of interest" description="Disordered" evidence="1">
    <location>
        <begin position="1595"/>
        <end position="1659"/>
    </location>
</feature>
<feature type="compositionally biased region" description="Polar residues" evidence="1">
    <location>
        <begin position="961"/>
        <end position="975"/>
    </location>
</feature>
<sequence length="1961" mass="216795">MYSVEDLLISHGYKLPRSGPASSSSSAPYDNRNNECRRENVVENRPAAAGGGGTLNGFGTTEGGAEGSTGVYRPAPVKAYPENNNNINEGHERIQRRLEVPVAFLGDLQPLGDSLATDSGIGTSKLMYVMFYDAPSLTFSEHPDERDISFWRRRGQDFSALLDYADPRELRVSGGLWRGPVLAVEELRGERPLARWEEGPWIREPIDSGPETLRVTGERKCQSLGTEEWRPAVGLGRQLSDGEAEHWSLEQQHRLRPAEGNVSATVRAKSQSLPRVLSPEDPHYGELPQTSAPNQPPTQRSNSSAPYGRFHGEWPAGERWSGQTQSHGPSAVVPKPRFSRPVKPPSYETHQQNRGSWETLSSEPVSKPRDRAVCFTQSFEPLRDRSGCYSQSAEPIRDRSICFSQSAEPIRDRMISHSQSAEPLRDRFISHSQSAELLRDRFFTHSHSADLLRDRSLCYSQSSELLRDRSICYSQSAELLRPEAYRDLFYHELTGMEPPGYIPPPSYRRFLPPRSGQNYRADSALVRWKREPVSAEMGQWFSRTSGLSWSERREDRSMAVIPRRPVHPGPVVPSRSGLVQYVPFDDPRIRHVSGGPSGNSLTDADKIRHVNKELPCAANLGQSTHDSAFLPSQGQSLSTDTNKPALTEQENSNRWHKGTNKGSETVAPEQSCVKYPAAFQPRPLQPIIKTERNTDQQARTDRVTDQVKVERVTEPVKVERGAEQTRTDQVKVTEQVKPERVTDLIKLDKPTDQVKPDRFTDKQIKVERLTDQIQIDRFPDQVKADRYTDKQIKPEIKIEKVPEKPIKTDRVSDKQSKAERLLEKHLKIDRILEKQLKADKILEKQCKPDKFTDKLIKADKQAKGDAGTDQIKVEKITDKSGKADKSMDKGSSESVSTVKIEPVQEPEKKSVKKKLSETIFCLVSVPLSQSSSKSRDQNNNEEKEPDSPPIPPPPPPSSSSENSNTLGSLPNQSLKSTSTTSTDLELQALTLGSGSSSIATRRSHRRRNSRSRIIKPNPHDELRRYSGAWPGDQYRDQETQTSPEPTKSNAIPCPTNTEAQDGHVAPEVTAPAETALVTAGPAPGALGASSAPSAPSAPSVPSVPPTPGAPPASGASDPSTPYGYPMKGQKSLKPSSNSAFSRTGTFSKSTGSHRPPLHPPPHPPPPPPTQPPSQPPPPPPTQPPSPPSDLTEDAKSAFGPNPENSGQFLLKPVCRRPWDAIEELDAINKEAQEQASKRPSVDQCIEDLNEAYKDIMELSTASNNLPNRSSMQIPDRIKSRLSSDPLGMPATSLRPSLVPGGDPEYREVKSAFSRPSTGKSVSFSKQLREEICPAPPPPEPGFRDYKTVMSQITQRKACRSVKLDIPTPKETQRDDDLTLQTASTSSMSAEVPWAERQPMQDASTLTSPPDYEHICQTLQMARESGAVSRASVKSKPGSAMSIETPQHVPLPGRPPVDSEQPCCSSALEARQEPVSIFREERSSGFRRVTSNSNRFLNNRGVLCSLATGKPVGDKAGLEANPEVPADWQMQLLLAEKHIATLITGEGTEEDLDESNKVVGDKDIFASESVEKEVINIFASDIKDDSESAGQKCLEVKETEAEQKETPESQQTEVRETLREENTSREKTQSEQEKCEQNDPVTEGTDQKSDMTSEAMKEPNVILRTNKAAMWTHSGLDSEHRPEFPPEHLPLSVLPCTNRRLSLGLDWEKGGWEGESLGQGGFWSKERRSLDAERWGIGGESWGLDDDRQEGGGEKRGLGGWRGCGIDGQGTDDSDWELDKNTQATGGKEADSGTKQETLAQGLGEEHCSPASSTDKIEQKEVIVCERTDKGDSRVSDCQVSSVDRRSRGLSQRIEALFTAPPGHGSKERLARMKEVDTVSRMRRLSLRSSDSWDGLQGVGRWEDYEKEGECPPPDPEYSSNITKLEDTEGSTLPAVISEPKETKEDQEILKESQKPSQVERS</sequence>
<feature type="compositionally biased region" description="Polar residues" evidence="1">
    <location>
        <begin position="1039"/>
        <end position="1059"/>
    </location>
</feature>
<feature type="compositionally biased region" description="Basic and acidic residues" evidence="1">
    <location>
        <begin position="1938"/>
        <end position="1961"/>
    </location>
</feature>
<evidence type="ECO:0000313" key="4">
    <source>
        <dbReference type="ZFIN" id="ZDB-GENE-111221-3"/>
    </source>
</evidence>
<feature type="region of interest" description="Disordered" evidence="1">
    <location>
        <begin position="927"/>
        <end position="1211"/>
    </location>
</feature>
<evidence type="ECO:0000313" key="2">
    <source>
        <dbReference type="Proteomes" id="UP000000437"/>
    </source>
</evidence>
<keyword evidence="2" id="KW-1185">Reference proteome</keyword>
<feature type="compositionally biased region" description="Low complexity" evidence="1">
    <location>
        <begin position="1111"/>
        <end position="1121"/>
    </location>
</feature>
<dbReference type="InterPro" id="IPR028221">
    <property type="entry name" value="JCAD"/>
</dbReference>
<dbReference type="AGR" id="ZFIN:ZDB-GENE-111221-3"/>
<feature type="compositionally biased region" description="Polar residues" evidence="1">
    <location>
        <begin position="1132"/>
        <end position="1152"/>
    </location>
</feature>
<feature type="compositionally biased region" description="Pro residues" evidence="1">
    <location>
        <begin position="1101"/>
        <end position="1110"/>
    </location>
</feature>
<evidence type="ECO:0000256" key="1">
    <source>
        <dbReference type="SAM" id="MobiDB-lite"/>
    </source>
</evidence>
<feature type="compositionally biased region" description="Low complexity" evidence="1">
    <location>
        <begin position="18"/>
        <end position="28"/>
    </location>
</feature>
<feature type="compositionally biased region" description="Basic and acidic residues" evidence="1">
    <location>
        <begin position="1900"/>
        <end position="1909"/>
    </location>
</feature>
<protein>
    <submittedName>
        <fullName evidence="3">Uncharacterized protein jcadb isoform X1</fullName>
    </submittedName>
</protein>
<feature type="region of interest" description="Disordered" evidence="1">
    <location>
        <begin position="1279"/>
        <end position="1344"/>
    </location>
</feature>
<feature type="region of interest" description="Disordered" evidence="1">
    <location>
        <begin position="622"/>
        <end position="668"/>
    </location>
</feature>
<reference evidence="3" key="1">
    <citation type="submission" date="2025-08" db="UniProtKB">
        <authorList>
            <consortium name="RefSeq"/>
        </authorList>
    </citation>
    <scope>IDENTIFICATION</scope>
    <source>
        <strain evidence="3">Tuebingen</strain>
        <tissue evidence="3">Fibroblasts and whole tissue</tissue>
    </source>
</reference>
<dbReference type="Pfam" id="PF15351">
    <property type="entry name" value="JCAD"/>
    <property type="match status" value="4"/>
</dbReference>
<dbReference type="Proteomes" id="UP000000437">
    <property type="component" value="Chromosome 2"/>
</dbReference>
<feature type="region of interest" description="Disordered" evidence="1">
    <location>
        <begin position="1433"/>
        <end position="1461"/>
    </location>
</feature>
<feature type="region of interest" description="Disordered" evidence="1">
    <location>
        <begin position="875"/>
        <end position="911"/>
    </location>
</feature>
<evidence type="ECO:0000313" key="3">
    <source>
        <dbReference type="RefSeq" id="XP_068070849.1"/>
    </source>
</evidence>
<dbReference type="GO" id="GO:0005911">
    <property type="term" value="C:cell-cell junction"/>
    <property type="evidence" value="ECO:0007669"/>
    <property type="project" value="InterPro"/>
</dbReference>
<feature type="region of interest" description="Disordered" evidence="1">
    <location>
        <begin position="1889"/>
        <end position="1961"/>
    </location>
</feature>
<feature type="compositionally biased region" description="Polar residues" evidence="1">
    <location>
        <begin position="262"/>
        <end position="273"/>
    </location>
</feature>
<feature type="compositionally biased region" description="Basic and acidic residues" evidence="1">
    <location>
        <begin position="933"/>
        <end position="946"/>
    </location>
</feature>
<accession>A0AB32TBS3</accession>
<feature type="compositionally biased region" description="Pro residues" evidence="1">
    <location>
        <begin position="947"/>
        <end position="957"/>
    </location>
</feature>
<feature type="compositionally biased region" description="Polar residues" evidence="1">
    <location>
        <begin position="1313"/>
        <end position="1325"/>
    </location>
</feature>
<dbReference type="ZFIN" id="ZDB-GENE-111221-3">
    <property type="gene designation" value="jcadb"/>
</dbReference>
<feature type="region of interest" description="Disordered" evidence="1">
    <location>
        <begin position="243"/>
        <end position="364"/>
    </location>
</feature>
<feature type="compositionally biased region" description="Basic and acidic residues" evidence="1">
    <location>
        <begin position="32"/>
        <end position="42"/>
    </location>
</feature>
<feature type="compositionally biased region" description="Polar residues" evidence="1">
    <location>
        <begin position="348"/>
        <end position="364"/>
    </location>
</feature>
<feature type="compositionally biased region" description="Gly residues" evidence="1">
    <location>
        <begin position="49"/>
        <end position="67"/>
    </location>
</feature>
<name>A0AB32TBS3_DANRE</name>
<feature type="compositionally biased region" description="Pro residues" evidence="1">
    <location>
        <begin position="1157"/>
        <end position="1187"/>
    </location>
</feature>
<feature type="compositionally biased region" description="Basic and acidic residues" evidence="1">
    <location>
        <begin position="1595"/>
        <end position="1636"/>
    </location>
</feature>
<feature type="compositionally biased region" description="Basic and acidic residues" evidence="1">
    <location>
        <begin position="1644"/>
        <end position="1656"/>
    </location>
</feature>
<dbReference type="AlphaFoldDB" id="A0AB32TBS3"/>
<feature type="compositionally biased region" description="Basic residues" evidence="1">
    <location>
        <begin position="1001"/>
        <end position="1013"/>
    </location>
</feature>
<feature type="compositionally biased region" description="Basic and acidic residues" evidence="1">
    <location>
        <begin position="243"/>
        <end position="257"/>
    </location>
</feature>
<feature type="compositionally biased region" description="Polar residues" evidence="1">
    <location>
        <begin position="622"/>
        <end position="652"/>
    </location>
</feature>
<dbReference type="PANTHER" id="PTHR34757:SF1">
    <property type="entry name" value="JUNCTIONAL CADHERIN 5-ASSOCIATED PROTEIN"/>
    <property type="match status" value="1"/>
</dbReference>
<dbReference type="GeneID" id="101887100"/>
<dbReference type="RefSeq" id="XP_068070849.1">
    <property type="nucleotide sequence ID" value="XM_068214748.2"/>
</dbReference>
<organism evidence="2 3">
    <name type="scientific">Danio rerio</name>
    <name type="common">Zebrafish</name>
    <name type="synonym">Brachydanio rerio</name>
    <dbReference type="NCBI Taxonomy" id="7955"/>
    <lineage>
        <taxon>Eukaryota</taxon>
        <taxon>Metazoa</taxon>
        <taxon>Chordata</taxon>
        <taxon>Craniata</taxon>
        <taxon>Vertebrata</taxon>
        <taxon>Euteleostomi</taxon>
        <taxon>Actinopterygii</taxon>
        <taxon>Neopterygii</taxon>
        <taxon>Teleostei</taxon>
        <taxon>Ostariophysi</taxon>
        <taxon>Cypriniformes</taxon>
        <taxon>Danionidae</taxon>
        <taxon>Danioninae</taxon>
        <taxon>Danio</taxon>
    </lineage>
</organism>
<feature type="compositionally biased region" description="Gly residues" evidence="1">
    <location>
        <begin position="1757"/>
        <end position="1767"/>
    </location>
</feature>
<dbReference type="CTD" id="101887100"/>
<feature type="region of interest" description="Disordered" evidence="1">
    <location>
        <begin position="13"/>
        <end position="87"/>
    </location>
</feature>